<organism evidence="4">
    <name type="scientific">Staphylococcus schleiferi</name>
    <dbReference type="NCBI Taxonomy" id="1295"/>
    <lineage>
        <taxon>Bacteria</taxon>
        <taxon>Bacillati</taxon>
        <taxon>Bacillota</taxon>
        <taxon>Bacilli</taxon>
        <taxon>Bacillales</taxon>
        <taxon>Staphylococcaceae</taxon>
        <taxon>Staphylococcus</taxon>
    </lineage>
</organism>
<evidence type="ECO:0000313" key="2">
    <source>
        <dbReference type="EMBL" id="CAD7359302.1"/>
    </source>
</evidence>
<dbReference type="AlphaFoldDB" id="A0A7Z7QNR6"/>
<dbReference type="GeneID" id="93789624"/>
<keyword evidence="6" id="KW-1185">Reference proteome</keyword>
<name>A0A7Z7QNR6_STASC</name>
<evidence type="ECO:0000313" key="4">
    <source>
        <dbReference type="EMBL" id="SUM88074.1"/>
    </source>
</evidence>
<keyword evidence="1" id="KW-1133">Transmembrane helix</keyword>
<dbReference type="InterPro" id="IPR021683">
    <property type="entry name" value="DUF3267"/>
</dbReference>
<feature type="transmembrane region" description="Helical" evidence="1">
    <location>
        <begin position="12"/>
        <end position="34"/>
    </location>
</feature>
<dbReference type="RefSeq" id="WP_016425522.1">
    <property type="nucleotide sequence ID" value="NZ_CABKRV010000001.1"/>
</dbReference>
<dbReference type="Pfam" id="PF11667">
    <property type="entry name" value="DUF3267"/>
    <property type="match status" value="1"/>
</dbReference>
<dbReference type="EMBL" id="POVK01000003">
    <property type="protein sequence ID" value="NHA33230.1"/>
    <property type="molecule type" value="Genomic_DNA"/>
</dbReference>
<evidence type="ECO:0000313" key="6">
    <source>
        <dbReference type="Proteomes" id="UP000572988"/>
    </source>
</evidence>
<dbReference type="Proteomes" id="UP000572988">
    <property type="component" value="Unassembled WGS sequence"/>
</dbReference>
<protein>
    <submittedName>
        <fullName evidence="3">DUF3267 domain-containing protein</fullName>
    </submittedName>
    <submittedName>
        <fullName evidence="4">Permease</fullName>
    </submittedName>
</protein>
<accession>A0A7Z7QNR6</accession>
<evidence type="ECO:0000256" key="1">
    <source>
        <dbReference type="SAM" id="Phobius"/>
    </source>
</evidence>
<dbReference type="EMBL" id="UHEF01000001">
    <property type="protein sequence ID" value="SUM88074.1"/>
    <property type="molecule type" value="Genomic_DNA"/>
</dbReference>
<dbReference type="Proteomes" id="UP000264146">
    <property type="component" value="Chromosome"/>
</dbReference>
<evidence type="ECO:0000313" key="3">
    <source>
        <dbReference type="EMBL" id="NHA33230.1"/>
    </source>
</evidence>
<feature type="transmembrane region" description="Helical" evidence="1">
    <location>
        <begin position="46"/>
        <end position="64"/>
    </location>
</feature>
<gene>
    <name evidence="3" type="ORF">C1O36_01585</name>
    <name evidence="4" type="ORF">NCTC12218_00908</name>
</gene>
<keyword evidence="1" id="KW-0472">Membrane</keyword>
<reference evidence="3 6" key="1">
    <citation type="submission" date="2018-01" db="EMBL/GenBank/DDBJ databases">
        <title>Complete genome sequence of Staphylococcus Scheliferi isolated from human.</title>
        <authorList>
            <person name="Abouelkhair M.A."/>
            <person name="Bemis D.A."/>
            <person name="Kania S.A."/>
        </authorList>
    </citation>
    <scope>NUCLEOTIDE SEQUENCE [LARGE SCALE GENOMIC DNA]</scope>
    <source>
        <strain evidence="3 6">ATCC 43808</strain>
    </source>
</reference>
<sequence length="184" mass="21853">MYRIDLFHNRQVMKRFLLLQVIVVLAFIVLSYKWAMIVTTIQEQRFFTNIIIGILGFLVIVCFHEGMKTLLFKMISNEQSRSYQLKNGVLLTFLPEYFFNRITFLTVMLLPSVLICLLLFVIFINLPYTSVIFVFAIYMGYCLISFYLVFIALKDKKAQYFEMTEDGLILYQQKPTHYTHKMND</sequence>
<reference evidence="2 5" key="3">
    <citation type="submission" date="2020-11" db="EMBL/GenBank/DDBJ databases">
        <authorList>
            <consortium name="Pathogen Informatics"/>
        </authorList>
    </citation>
    <scope>NUCLEOTIDE SEQUENCE [LARGE SCALE GENOMIC DNA]</scope>
    <source>
        <strain evidence="2 5">NCTC12218</strain>
    </source>
</reference>
<feature type="transmembrane region" description="Helical" evidence="1">
    <location>
        <begin position="130"/>
        <end position="153"/>
    </location>
</feature>
<reference evidence="4" key="2">
    <citation type="submission" date="2018-06" db="EMBL/GenBank/DDBJ databases">
        <authorList>
            <consortium name="Pathogen Informatics"/>
            <person name="Doyle S."/>
        </authorList>
    </citation>
    <scope>NUCLEOTIDE SEQUENCE [LARGE SCALE GENOMIC DNA]</scope>
    <source>
        <strain evidence="4">NCTC12218</strain>
    </source>
</reference>
<dbReference type="EMBL" id="LR962863">
    <property type="protein sequence ID" value="CAD7359302.1"/>
    <property type="molecule type" value="Genomic_DNA"/>
</dbReference>
<feature type="transmembrane region" description="Helical" evidence="1">
    <location>
        <begin position="102"/>
        <end position="124"/>
    </location>
</feature>
<keyword evidence="1" id="KW-0812">Transmembrane</keyword>
<proteinExistence type="predicted"/>
<evidence type="ECO:0000313" key="5">
    <source>
        <dbReference type="Proteomes" id="UP000264146"/>
    </source>
</evidence>